<organism evidence="2 3">
    <name type="scientific">Reticulomyxa filosa</name>
    <dbReference type="NCBI Taxonomy" id="46433"/>
    <lineage>
        <taxon>Eukaryota</taxon>
        <taxon>Sar</taxon>
        <taxon>Rhizaria</taxon>
        <taxon>Retaria</taxon>
        <taxon>Foraminifera</taxon>
        <taxon>Monothalamids</taxon>
        <taxon>Reticulomyxidae</taxon>
        <taxon>Reticulomyxa</taxon>
    </lineage>
</organism>
<sequence length="237" mass="28383">MNNEKVINHFILFCLNTGLLIKYDEQNKTFHYEKLPICPALNDLKSYSFVYLCDFIFLFGGRNVNTSQKTKSVYKYSMKEKTWSEFKFTLPMEISLSFAILSNDDTNVHIIGGWNARNEIQKMHVTVNVEQLFEKSELLKMARCMIEKERMIENEKNNKYEIELPKKWKEMETQIQIFENKLKELDEEKRMELNKMNWDDIWSIDGEFQKTKKNDLIRMNEIPSTIRTLVLYQLSIK</sequence>
<reference evidence="2 3" key="1">
    <citation type="journal article" date="2013" name="Curr. Biol.">
        <title>The Genome of the Foraminiferan Reticulomyxa filosa.</title>
        <authorList>
            <person name="Glockner G."/>
            <person name="Hulsmann N."/>
            <person name="Schleicher M."/>
            <person name="Noegel A.A."/>
            <person name="Eichinger L."/>
            <person name="Gallinger C."/>
            <person name="Pawlowski J."/>
            <person name="Sierra R."/>
            <person name="Euteneuer U."/>
            <person name="Pillet L."/>
            <person name="Moustafa A."/>
            <person name="Platzer M."/>
            <person name="Groth M."/>
            <person name="Szafranski K."/>
            <person name="Schliwa M."/>
        </authorList>
    </citation>
    <scope>NUCLEOTIDE SEQUENCE [LARGE SCALE GENOMIC DNA]</scope>
</reference>
<dbReference type="EMBL" id="ASPP01043334">
    <property type="protein sequence ID" value="ETN99652.1"/>
    <property type="molecule type" value="Genomic_DNA"/>
</dbReference>
<dbReference type="AlphaFoldDB" id="X6LC96"/>
<evidence type="ECO:0000313" key="3">
    <source>
        <dbReference type="Proteomes" id="UP000023152"/>
    </source>
</evidence>
<feature type="coiled-coil region" evidence="1">
    <location>
        <begin position="168"/>
        <end position="195"/>
    </location>
</feature>
<dbReference type="InterPro" id="IPR015915">
    <property type="entry name" value="Kelch-typ_b-propeller"/>
</dbReference>
<protein>
    <recommendedName>
        <fullName evidence="4">Kelch motif family protein</fullName>
    </recommendedName>
</protein>
<evidence type="ECO:0008006" key="4">
    <source>
        <dbReference type="Google" id="ProtNLM"/>
    </source>
</evidence>
<dbReference type="Gene3D" id="2.120.10.80">
    <property type="entry name" value="Kelch-type beta propeller"/>
    <property type="match status" value="1"/>
</dbReference>
<dbReference type="InterPro" id="IPR006652">
    <property type="entry name" value="Kelch_1"/>
</dbReference>
<feature type="non-terminal residue" evidence="2">
    <location>
        <position position="237"/>
    </location>
</feature>
<dbReference type="SUPFAM" id="SSF117281">
    <property type="entry name" value="Kelch motif"/>
    <property type="match status" value="1"/>
</dbReference>
<keyword evidence="3" id="KW-1185">Reference proteome</keyword>
<gene>
    <name evidence="2" type="ORF">RFI_37818</name>
</gene>
<proteinExistence type="predicted"/>
<dbReference type="Pfam" id="PF01344">
    <property type="entry name" value="Kelch_1"/>
    <property type="match status" value="1"/>
</dbReference>
<keyword evidence="1" id="KW-0175">Coiled coil</keyword>
<evidence type="ECO:0000313" key="2">
    <source>
        <dbReference type="EMBL" id="ETN99652.1"/>
    </source>
</evidence>
<accession>X6LC96</accession>
<name>X6LC96_RETFI</name>
<evidence type="ECO:0000256" key="1">
    <source>
        <dbReference type="SAM" id="Coils"/>
    </source>
</evidence>
<comment type="caution">
    <text evidence="2">The sequence shown here is derived from an EMBL/GenBank/DDBJ whole genome shotgun (WGS) entry which is preliminary data.</text>
</comment>
<dbReference type="Proteomes" id="UP000023152">
    <property type="component" value="Unassembled WGS sequence"/>
</dbReference>